<name>T2IZY3_CROWT</name>
<protein>
    <submittedName>
        <fullName evidence="2">Uncharacterized protein</fullName>
    </submittedName>
</protein>
<reference evidence="2 3" key="2">
    <citation type="submission" date="2013-09" db="EMBL/GenBank/DDBJ databases">
        <title>Whole genome comparison of six Crocosphaera watsonii strains with differing phenotypes.</title>
        <authorList>
            <person name="Bench S.R."/>
            <person name="Heller P."/>
            <person name="Frank I."/>
            <person name="Arciniega M."/>
            <person name="Shilova I.N."/>
            <person name="Zehr J.P."/>
        </authorList>
    </citation>
    <scope>NUCLEOTIDE SEQUENCE [LARGE SCALE GENOMIC DNA]</scope>
    <source>
        <strain evidence="2 3">WH 0005</strain>
    </source>
</reference>
<evidence type="ECO:0000313" key="2">
    <source>
        <dbReference type="EMBL" id="CCQ58332.1"/>
    </source>
</evidence>
<organism evidence="2 3">
    <name type="scientific">Crocosphaera watsonii WH 0005</name>
    <dbReference type="NCBI Taxonomy" id="423472"/>
    <lineage>
        <taxon>Bacteria</taxon>
        <taxon>Bacillati</taxon>
        <taxon>Cyanobacteriota</taxon>
        <taxon>Cyanophyceae</taxon>
        <taxon>Oscillatoriophycideae</taxon>
        <taxon>Chroococcales</taxon>
        <taxon>Aphanothecaceae</taxon>
        <taxon>Crocosphaera</taxon>
    </lineage>
</organism>
<gene>
    <name evidence="2" type="ORF">CWATWH0005_1216</name>
</gene>
<accession>T2IZY3</accession>
<reference evidence="2 3" key="1">
    <citation type="submission" date="2013-01" db="EMBL/GenBank/DDBJ databases">
        <authorList>
            <person name="Bench S."/>
        </authorList>
    </citation>
    <scope>NUCLEOTIDE SEQUENCE [LARGE SCALE GENOMIC DNA]</scope>
    <source>
        <strain evidence="2 3">WH 0005</strain>
    </source>
</reference>
<sequence length="53" mass="5587">MASVLVAVGLLVLYAKQWLEQFAAPERLGQQLSVLSAIVIVCAGIGLTVFSIV</sequence>
<dbReference type="Proteomes" id="UP000017981">
    <property type="component" value="Unassembled WGS sequence"/>
</dbReference>
<dbReference type="EMBL" id="CAQL01000999">
    <property type="protein sequence ID" value="CCQ58332.1"/>
    <property type="molecule type" value="Genomic_DNA"/>
</dbReference>
<keyword evidence="1" id="KW-0472">Membrane</keyword>
<feature type="transmembrane region" description="Helical" evidence="1">
    <location>
        <begin position="31"/>
        <end position="52"/>
    </location>
</feature>
<comment type="caution">
    <text evidence="2">The sequence shown here is derived from an EMBL/GenBank/DDBJ whole genome shotgun (WGS) entry which is preliminary data.</text>
</comment>
<proteinExistence type="predicted"/>
<evidence type="ECO:0000256" key="1">
    <source>
        <dbReference type="SAM" id="Phobius"/>
    </source>
</evidence>
<dbReference type="AlphaFoldDB" id="T2IZY3"/>
<keyword evidence="1" id="KW-0812">Transmembrane</keyword>
<keyword evidence="1" id="KW-1133">Transmembrane helix</keyword>
<evidence type="ECO:0000313" key="3">
    <source>
        <dbReference type="Proteomes" id="UP000017981"/>
    </source>
</evidence>